<keyword evidence="2" id="KW-1185">Reference proteome</keyword>
<dbReference type="AlphaFoldDB" id="A0A168PYR0"/>
<dbReference type="SUPFAM" id="SSF52047">
    <property type="entry name" value="RNI-like"/>
    <property type="match status" value="1"/>
</dbReference>
<dbReference type="STRING" id="4829.A0A168PYR0"/>
<dbReference type="OrthoDB" id="550575at2759"/>
<evidence type="ECO:0000313" key="1">
    <source>
        <dbReference type="EMBL" id="SAM03205.1"/>
    </source>
</evidence>
<gene>
    <name evidence="1" type="primary">ABSGL_09023.1 scaffold 10666</name>
</gene>
<dbReference type="EMBL" id="LT554066">
    <property type="protein sequence ID" value="SAM03205.1"/>
    <property type="molecule type" value="Genomic_DNA"/>
</dbReference>
<evidence type="ECO:0000313" key="2">
    <source>
        <dbReference type="Proteomes" id="UP000078561"/>
    </source>
</evidence>
<organism evidence="1">
    <name type="scientific">Absidia glauca</name>
    <name type="common">Pin mould</name>
    <dbReference type="NCBI Taxonomy" id="4829"/>
    <lineage>
        <taxon>Eukaryota</taxon>
        <taxon>Fungi</taxon>
        <taxon>Fungi incertae sedis</taxon>
        <taxon>Mucoromycota</taxon>
        <taxon>Mucoromycotina</taxon>
        <taxon>Mucoromycetes</taxon>
        <taxon>Mucorales</taxon>
        <taxon>Cunninghamellaceae</taxon>
        <taxon>Absidia</taxon>
    </lineage>
</organism>
<dbReference type="Proteomes" id="UP000078561">
    <property type="component" value="Unassembled WGS sequence"/>
</dbReference>
<protein>
    <recommendedName>
        <fullName evidence="3">F-box domain-containing protein</fullName>
    </recommendedName>
</protein>
<evidence type="ECO:0008006" key="3">
    <source>
        <dbReference type="Google" id="ProtNLM"/>
    </source>
</evidence>
<accession>A0A168PYR0</accession>
<reference evidence="1" key="1">
    <citation type="submission" date="2016-04" db="EMBL/GenBank/DDBJ databases">
        <authorList>
            <person name="Evans L.H."/>
            <person name="Alamgir A."/>
            <person name="Owens N."/>
            <person name="Weber N.D."/>
            <person name="Virtaneva K."/>
            <person name="Barbian K."/>
            <person name="Babar A."/>
            <person name="Rosenke K."/>
        </authorList>
    </citation>
    <scope>NUCLEOTIDE SEQUENCE [LARGE SCALE GENOMIC DNA]</scope>
    <source>
        <strain evidence="1">CBS 101.48</strain>
    </source>
</reference>
<dbReference type="InterPro" id="IPR032675">
    <property type="entry name" value="LRR_dom_sf"/>
</dbReference>
<sequence length="370" mass="41651">MVNLPLEIIELVLSHISTYGDIYTCLFISKHFYRATLPVLWHSPKRILSNGRAISSHYRHVYQCGAFSDSLGFFGVSNRHHIRQLFFGGAVQLVQITQLLPRIPLLTELVLSRLDMIDENMDAVARCCRHLRHITLHSLEWISPGAIVSLAQYCSQLTGISLADCPGIKAYALLPLLKTNGVKQLTVGEVPIESQEDICFDAGDIRLLSAATQFYYSTLTSPGAKDYSTPFIADWTCLMQFSSEWALQLTELCLHDIDDETPLVPLLETHVCLESLTLAFCHLGPKTLTAIARSLCDLRQLDLSGSYDFSAHNLKTMLKLGCPKLNLLVLTGCQTMTVDRLHRADFERWEPDMAYKRIPLRPPLELNHLL</sequence>
<proteinExistence type="predicted"/>
<dbReference type="Gene3D" id="3.80.10.10">
    <property type="entry name" value="Ribonuclease Inhibitor"/>
    <property type="match status" value="2"/>
</dbReference>
<dbReference type="InParanoid" id="A0A168PYR0"/>
<name>A0A168PYR0_ABSGL</name>